<sequence length="65" mass="7714">MLIEELNLTIYLMDHFRIILALMIVGSKGLRRWVLSLMYLFYFNSLLFNTHVISVLSKYFVKGDL</sequence>
<dbReference type="Proteomes" id="UP000031937">
    <property type="component" value="Unassembled WGS sequence"/>
</dbReference>
<gene>
    <name evidence="2" type="ORF">IE90_05745</name>
</gene>
<reference evidence="2 3" key="1">
    <citation type="submission" date="2014-07" db="EMBL/GenBank/DDBJ databases">
        <title>Porphyromonadaceae bacterium OUH 334697 = ATCC BAA-2682 = DSM 28341 draft genome.</title>
        <authorList>
            <person name="Sydenham T.V."/>
            <person name="Hasman H."/>
            <person name="Justesen U.S."/>
        </authorList>
    </citation>
    <scope>NUCLEOTIDE SEQUENCE [LARGE SCALE GENOMIC DNA]</scope>
    <source>
        <strain evidence="2 3">OUH 334697</strain>
    </source>
</reference>
<keyword evidence="1" id="KW-0472">Membrane</keyword>
<organism evidence="2 3">
    <name type="scientific">Sanguibacteroides justesenii</name>
    <dbReference type="NCBI Taxonomy" id="1547597"/>
    <lineage>
        <taxon>Bacteria</taxon>
        <taxon>Pseudomonadati</taxon>
        <taxon>Bacteroidota</taxon>
        <taxon>Bacteroidia</taxon>
        <taxon>Bacteroidales</taxon>
        <taxon>Porphyromonadaceae</taxon>
        <taxon>Sanguibacteroides</taxon>
    </lineage>
</organism>
<keyword evidence="1" id="KW-1133">Transmembrane helix</keyword>
<protein>
    <submittedName>
        <fullName evidence="2">Uncharacterized protein</fullName>
    </submittedName>
</protein>
<evidence type="ECO:0000256" key="1">
    <source>
        <dbReference type="SAM" id="Phobius"/>
    </source>
</evidence>
<evidence type="ECO:0000313" key="2">
    <source>
        <dbReference type="EMBL" id="KIO46295.1"/>
    </source>
</evidence>
<feature type="transmembrane region" description="Helical" evidence="1">
    <location>
        <begin position="37"/>
        <end position="61"/>
    </location>
</feature>
<name>A0AB34R852_9PORP</name>
<comment type="caution">
    <text evidence="2">The sequence shown here is derived from an EMBL/GenBank/DDBJ whole genome shotgun (WGS) entry which is preliminary data.</text>
</comment>
<accession>A0AB34R852</accession>
<keyword evidence="1" id="KW-0812">Transmembrane</keyword>
<dbReference type="AlphaFoldDB" id="A0AB34R852"/>
<evidence type="ECO:0000313" key="3">
    <source>
        <dbReference type="Proteomes" id="UP000031937"/>
    </source>
</evidence>
<proteinExistence type="predicted"/>
<dbReference type="EMBL" id="JPIT01000016">
    <property type="protein sequence ID" value="KIO46295.1"/>
    <property type="molecule type" value="Genomic_DNA"/>
</dbReference>